<proteinExistence type="predicted"/>
<evidence type="ECO:0000313" key="3">
    <source>
        <dbReference type="Proteomes" id="UP001231924"/>
    </source>
</evidence>
<comment type="caution">
    <text evidence="2">The sequence shown here is derived from an EMBL/GenBank/DDBJ whole genome shotgun (WGS) entry which is preliminary data.</text>
</comment>
<dbReference type="EMBL" id="JASVWF010000006">
    <property type="protein sequence ID" value="MDL5159010.1"/>
    <property type="molecule type" value="Genomic_DNA"/>
</dbReference>
<reference evidence="2 3" key="1">
    <citation type="submission" date="2023-06" db="EMBL/GenBank/DDBJ databases">
        <title>Actinomycetospora Odt1-22.</title>
        <authorList>
            <person name="Supong K."/>
        </authorList>
    </citation>
    <scope>NUCLEOTIDE SEQUENCE [LARGE SCALE GENOMIC DNA]</scope>
    <source>
        <strain evidence="2 3">Odt1-22</strain>
    </source>
</reference>
<dbReference type="Proteomes" id="UP001231924">
    <property type="component" value="Unassembled WGS sequence"/>
</dbReference>
<dbReference type="RefSeq" id="WP_286055577.1">
    <property type="nucleotide sequence ID" value="NZ_JASVWF010000006.1"/>
</dbReference>
<evidence type="ECO:0000256" key="1">
    <source>
        <dbReference type="SAM" id="MobiDB-lite"/>
    </source>
</evidence>
<protein>
    <recommendedName>
        <fullName evidence="4">Serine/threonine protein kinase</fullName>
    </recommendedName>
</protein>
<name>A0ABT7MEC2_9PSEU</name>
<keyword evidence="3" id="KW-1185">Reference proteome</keyword>
<gene>
    <name evidence="2" type="ORF">QRT03_23790</name>
</gene>
<feature type="compositionally biased region" description="Low complexity" evidence="1">
    <location>
        <begin position="8"/>
        <end position="47"/>
    </location>
</feature>
<accession>A0ABT7MEC2</accession>
<evidence type="ECO:0008006" key="4">
    <source>
        <dbReference type="Google" id="ProtNLM"/>
    </source>
</evidence>
<feature type="region of interest" description="Disordered" evidence="1">
    <location>
        <begin position="1"/>
        <end position="47"/>
    </location>
</feature>
<organism evidence="2 3">
    <name type="scientific">Actinomycetospora termitidis</name>
    <dbReference type="NCBI Taxonomy" id="3053470"/>
    <lineage>
        <taxon>Bacteria</taxon>
        <taxon>Bacillati</taxon>
        <taxon>Actinomycetota</taxon>
        <taxon>Actinomycetes</taxon>
        <taxon>Pseudonocardiales</taxon>
        <taxon>Pseudonocardiaceae</taxon>
        <taxon>Actinomycetospora</taxon>
    </lineage>
</organism>
<evidence type="ECO:0000313" key="2">
    <source>
        <dbReference type="EMBL" id="MDL5159010.1"/>
    </source>
</evidence>
<sequence length="162" mass="16626">MQPAPIVASAPTSTPVAPVAAAAAPTTTSTTRTRTSTSAPASSSPAAYAGEWQSHGFSVTFDASGRGKADFRTYVWCSQPEPGVPCEDPDNLTDAGHAVVQLQPGSSGALRMRIVSSNDQPDWPTGKTFTLTPLKRGVLQVEGSDGPWGLCKPPASDAICGA</sequence>